<dbReference type="PATRIC" id="fig|49547.3.peg.909"/>
<dbReference type="EC" id="2.1.1.37" evidence="1"/>
<evidence type="ECO:0000256" key="4">
    <source>
        <dbReference type="ARBA" id="ARBA00022691"/>
    </source>
</evidence>
<dbReference type="PRINTS" id="PR00105">
    <property type="entry name" value="C5METTRFRASE"/>
</dbReference>
<gene>
    <name evidence="7" type="primary">hhaIM</name>
    <name evidence="7" type="ORF">MBCUR_08420</name>
</gene>
<dbReference type="STRING" id="49547.MBCUR_08420"/>
<dbReference type="Gene3D" id="3.40.50.150">
    <property type="entry name" value="Vaccinia Virus protein VP39"/>
    <property type="match status" value="1"/>
</dbReference>
<proteinExistence type="inferred from homology"/>
<comment type="caution">
    <text evidence="7">The sequence shown here is derived from an EMBL/GenBank/DDBJ whole genome shotgun (WGS) entry which is preliminary data.</text>
</comment>
<dbReference type="InterPro" id="IPR018117">
    <property type="entry name" value="C5_DNA_meth_AS"/>
</dbReference>
<reference evidence="7 8" key="1">
    <citation type="submission" date="2016-04" db="EMBL/GenBank/DDBJ databases">
        <title>Genome sequence of Methanobrevibacter curvatus DSM 11111.</title>
        <authorList>
            <person name="Poehlein A."/>
            <person name="Seedorf H."/>
            <person name="Daniel R."/>
        </authorList>
    </citation>
    <scope>NUCLEOTIDE SEQUENCE [LARGE SCALE GENOMIC DNA]</scope>
    <source>
        <strain evidence="7 8">DSM 11111</strain>
    </source>
</reference>
<evidence type="ECO:0000256" key="2">
    <source>
        <dbReference type="ARBA" id="ARBA00022603"/>
    </source>
</evidence>
<protein>
    <recommendedName>
        <fullName evidence="1">DNA (cytosine-5-)-methyltransferase</fullName>
        <ecNumber evidence="1">2.1.1.37</ecNumber>
    </recommendedName>
</protein>
<dbReference type="Gene3D" id="3.90.120.10">
    <property type="entry name" value="DNA Methylase, subunit A, domain 2"/>
    <property type="match status" value="1"/>
</dbReference>
<comment type="similarity">
    <text evidence="5 6">Belongs to the class I-like SAM-binding methyltransferase superfamily. C5-methyltransferase family.</text>
</comment>
<dbReference type="EMBL" id="LWMV01000159">
    <property type="protein sequence ID" value="KZX12881.1"/>
    <property type="molecule type" value="Genomic_DNA"/>
</dbReference>
<evidence type="ECO:0000313" key="7">
    <source>
        <dbReference type="EMBL" id="KZX12881.1"/>
    </source>
</evidence>
<dbReference type="GO" id="GO:0032259">
    <property type="term" value="P:methylation"/>
    <property type="evidence" value="ECO:0007669"/>
    <property type="project" value="UniProtKB-KW"/>
</dbReference>
<evidence type="ECO:0000256" key="1">
    <source>
        <dbReference type="ARBA" id="ARBA00011975"/>
    </source>
</evidence>
<accession>A0A166B588</accession>
<dbReference type="Proteomes" id="UP000077245">
    <property type="component" value="Unassembled WGS sequence"/>
</dbReference>
<name>A0A166B588_9EURY</name>
<keyword evidence="4 5" id="KW-0949">S-adenosyl-L-methionine</keyword>
<dbReference type="PROSITE" id="PS00094">
    <property type="entry name" value="C5_MTASE_1"/>
    <property type="match status" value="1"/>
</dbReference>
<dbReference type="RefSeq" id="WP_084269482.1">
    <property type="nucleotide sequence ID" value="NZ_LWMV01000159.1"/>
</dbReference>
<dbReference type="OrthoDB" id="5033at2157"/>
<dbReference type="InterPro" id="IPR001525">
    <property type="entry name" value="C5_MeTfrase"/>
</dbReference>
<sequence>MKTTQEKNQTQTKLSFFAYNLSKSYPKLNESFTFIDLFSGIGGFRLAFESIGGKCVFSSDIDKWANETYYLNFGEYPEGNIEKISANSIPDHDILCAGFPCQPFSIGGYRKGFCDTRGTLFFQIERILKDKSPKAFILENVKGLVNHDKGKTIKIIKRRLRELGYSIFYDVLNSKDYGIPQNRERIYIVGFRDKITSFRFPNKLNVKINAFNFLENGLVGFSITEIAKKHLEVHYERYKSKKKIKKDFPLFATEIRPSRCSFRNDGISPCLTAKMGTGGNNVPVLVNEQRKLSVRECLRLQGFPENYKIKENYSQSYKQIGNSVTVPVVRLIGEEIIKKLFNDF</sequence>
<dbReference type="InterPro" id="IPR031303">
    <property type="entry name" value="C5_meth_CS"/>
</dbReference>
<keyword evidence="2 5" id="KW-0489">Methyltransferase</keyword>
<dbReference type="NCBIfam" id="TIGR00675">
    <property type="entry name" value="dcm"/>
    <property type="match status" value="1"/>
</dbReference>
<dbReference type="PROSITE" id="PS00095">
    <property type="entry name" value="C5_MTASE_2"/>
    <property type="match status" value="1"/>
</dbReference>
<evidence type="ECO:0000256" key="6">
    <source>
        <dbReference type="RuleBase" id="RU000416"/>
    </source>
</evidence>
<dbReference type="PANTHER" id="PTHR46098:SF1">
    <property type="entry name" value="TRNA (CYTOSINE(38)-C(5))-METHYLTRANSFERASE"/>
    <property type="match status" value="1"/>
</dbReference>
<feature type="active site" evidence="5">
    <location>
        <position position="101"/>
    </location>
</feature>
<evidence type="ECO:0000313" key="8">
    <source>
        <dbReference type="Proteomes" id="UP000077245"/>
    </source>
</evidence>
<evidence type="ECO:0000256" key="5">
    <source>
        <dbReference type="PROSITE-ProRule" id="PRU01016"/>
    </source>
</evidence>
<keyword evidence="8" id="KW-1185">Reference proteome</keyword>
<dbReference type="CDD" id="cd00315">
    <property type="entry name" value="Cyt_C5_DNA_methylase"/>
    <property type="match status" value="1"/>
</dbReference>
<evidence type="ECO:0000256" key="3">
    <source>
        <dbReference type="ARBA" id="ARBA00022679"/>
    </source>
</evidence>
<dbReference type="InterPro" id="IPR029063">
    <property type="entry name" value="SAM-dependent_MTases_sf"/>
</dbReference>
<dbReference type="InterPro" id="IPR050750">
    <property type="entry name" value="C5-MTase"/>
</dbReference>
<dbReference type="GO" id="GO:0003886">
    <property type="term" value="F:DNA (cytosine-5-)-methyltransferase activity"/>
    <property type="evidence" value="ECO:0007669"/>
    <property type="project" value="UniProtKB-EC"/>
</dbReference>
<dbReference type="SUPFAM" id="SSF53335">
    <property type="entry name" value="S-adenosyl-L-methionine-dependent methyltransferases"/>
    <property type="match status" value="1"/>
</dbReference>
<organism evidence="7 8">
    <name type="scientific">Methanobrevibacter curvatus</name>
    <dbReference type="NCBI Taxonomy" id="49547"/>
    <lineage>
        <taxon>Archaea</taxon>
        <taxon>Methanobacteriati</taxon>
        <taxon>Methanobacteriota</taxon>
        <taxon>Methanomada group</taxon>
        <taxon>Methanobacteria</taxon>
        <taxon>Methanobacteriales</taxon>
        <taxon>Methanobacteriaceae</taxon>
        <taxon>Methanobrevibacter</taxon>
    </lineage>
</organism>
<dbReference type="PANTHER" id="PTHR46098">
    <property type="entry name" value="TRNA (CYTOSINE(38)-C(5))-METHYLTRANSFERASE"/>
    <property type="match status" value="1"/>
</dbReference>
<dbReference type="Pfam" id="PF00145">
    <property type="entry name" value="DNA_methylase"/>
    <property type="match status" value="1"/>
</dbReference>
<dbReference type="PROSITE" id="PS51679">
    <property type="entry name" value="SAM_MT_C5"/>
    <property type="match status" value="1"/>
</dbReference>
<keyword evidence="3 5" id="KW-0808">Transferase</keyword>
<dbReference type="AlphaFoldDB" id="A0A166B588"/>